<name>A0A0C3DVV4_9AGAM</name>
<dbReference type="HOGENOM" id="CLU_2759308_0_0_1"/>
<accession>A0A0C3DVV4</accession>
<keyword evidence="3" id="KW-1185">Reference proteome</keyword>
<dbReference type="EMBL" id="KN822063">
    <property type="protein sequence ID" value="KIM60344.1"/>
    <property type="molecule type" value="Genomic_DNA"/>
</dbReference>
<evidence type="ECO:0000313" key="2">
    <source>
        <dbReference type="EMBL" id="KIM60344.1"/>
    </source>
</evidence>
<evidence type="ECO:0000256" key="1">
    <source>
        <dbReference type="SAM" id="MobiDB-lite"/>
    </source>
</evidence>
<organism evidence="2 3">
    <name type="scientific">Scleroderma citrinum Foug A</name>
    <dbReference type="NCBI Taxonomy" id="1036808"/>
    <lineage>
        <taxon>Eukaryota</taxon>
        <taxon>Fungi</taxon>
        <taxon>Dikarya</taxon>
        <taxon>Basidiomycota</taxon>
        <taxon>Agaricomycotina</taxon>
        <taxon>Agaricomycetes</taxon>
        <taxon>Agaricomycetidae</taxon>
        <taxon>Boletales</taxon>
        <taxon>Sclerodermatineae</taxon>
        <taxon>Sclerodermataceae</taxon>
        <taxon>Scleroderma</taxon>
    </lineage>
</organism>
<sequence length="70" mass="8244">MLISNVPSRIFYEQPISIRHKARDPLPAQGALQHESDRPQSNDQHRHRLHATCPIVICVRFHLFRLYSMN</sequence>
<proteinExistence type="predicted"/>
<dbReference type="Proteomes" id="UP000053989">
    <property type="component" value="Unassembled WGS sequence"/>
</dbReference>
<dbReference type="AlphaFoldDB" id="A0A0C3DVV4"/>
<reference evidence="3" key="2">
    <citation type="submission" date="2015-01" db="EMBL/GenBank/DDBJ databases">
        <title>Evolutionary Origins and Diversification of the Mycorrhizal Mutualists.</title>
        <authorList>
            <consortium name="DOE Joint Genome Institute"/>
            <consortium name="Mycorrhizal Genomics Consortium"/>
            <person name="Kohler A."/>
            <person name="Kuo A."/>
            <person name="Nagy L.G."/>
            <person name="Floudas D."/>
            <person name="Copeland A."/>
            <person name="Barry K.W."/>
            <person name="Cichocki N."/>
            <person name="Veneault-Fourrey C."/>
            <person name="LaButti K."/>
            <person name="Lindquist E.A."/>
            <person name="Lipzen A."/>
            <person name="Lundell T."/>
            <person name="Morin E."/>
            <person name="Murat C."/>
            <person name="Riley R."/>
            <person name="Ohm R."/>
            <person name="Sun H."/>
            <person name="Tunlid A."/>
            <person name="Henrissat B."/>
            <person name="Grigoriev I.V."/>
            <person name="Hibbett D.S."/>
            <person name="Martin F."/>
        </authorList>
    </citation>
    <scope>NUCLEOTIDE SEQUENCE [LARGE SCALE GENOMIC DNA]</scope>
    <source>
        <strain evidence="3">Foug A</strain>
    </source>
</reference>
<feature type="compositionally biased region" description="Basic and acidic residues" evidence="1">
    <location>
        <begin position="34"/>
        <end position="44"/>
    </location>
</feature>
<protein>
    <submittedName>
        <fullName evidence="2">Uncharacterized protein</fullName>
    </submittedName>
</protein>
<dbReference type="InParanoid" id="A0A0C3DVV4"/>
<evidence type="ECO:0000313" key="3">
    <source>
        <dbReference type="Proteomes" id="UP000053989"/>
    </source>
</evidence>
<feature type="region of interest" description="Disordered" evidence="1">
    <location>
        <begin position="23"/>
        <end position="46"/>
    </location>
</feature>
<gene>
    <name evidence="2" type="ORF">SCLCIDRAFT_961877</name>
</gene>
<reference evidence="2 3" key="1">
    <citation type="submission" date="2014-04" db="EMBL/GenBank/DDBJ databases">
        <authorList>
            <consortium name="DOE Joint Genome Institute"/>
            <person name="Kuo A."/>
            <person name="Kohler A."/>
            <person name="Nagy L.G."/>
            <person name="Floudas D."/>
            <person name="Copeland A."/>
            <person name="Barry K.W."/>
            <person name="Cichocki N."/>
            <person name="Veneault-Fourrey C."/>
            <person name="LaButti K."/>
            <person name="Lindquist E.A."/>
            <person name="Lipzen A."/>
            <person name="Lundell T."/>
            <person name="Morin E."/>
            <person name="Murat C."/>
            <person name="Sun H."/>
            <person name="Tunlid A."/>
            <person name="Henrissat B."/>
            <person name="Grigoriev I.V."/>
            <person name="Hibbett D.S."/>
            <person name="Martin F."/>
            <person name="Nordberg H.P."/>
            <person name="Cantor M.N."/>
            <person name="Hua S.X."/>
        </authorList>
    </citation>
    <scope>NUCLEOTIDE SEQUENCE [LARGE SCALE GENOMIC DNA]</scope>
    <source>
        <strain evidence="2 3">Foug A</strain>
    </source>
</reference>